<name>A0A4Y2A737_ARAVE</name>
<dbReference type="Proteomes" id="UP000499080">
    <property type="component" value="Unassembled WGS sequence"/>
</dbReference>
<evidence type="ECO:0000313" key="1">
    <source>
        <dbReference type="EMBL" id="GBL75377.1"/>
    </source>
</evidence>
<dbReference type="AlphaFoldDB" id="A0A4Y2A737"/>
<sequence length="126" mass="14754">MAFRKSQYVTDHSAPIYNQAIMNKKARFVPFHIHLCGGMDTLKPFPQQRRKPDLPSKTIPELEKGPFFSFFTCVILFDGMTSKKHLTEILEEEGRKNIPRSPMQRERIDQIESQVVEHNLWAVLLR</sequence>
<dbReference type="EMBL" id="BGPR01000007">
    <property type="protein sequence ID" value="GBL75377.1"/>
    <property type="molecule type" value="Genomic_DNA"/>
</dbReference>
<protein>
    <submittedName>
        <fullName evidence="1">Uncharacterized protein</fullName>
    </submittedName>
</protein>
<gene>
    <name evidence="1" type="ORF">AVEN_194574_1</name>
</gene>
<keyword evidence="2" id="KW-1185">Reference proteome</keyword>
<accession>A0A4Y2A737</accession>
<proteinExistence type="predicted"/>
<evidence type="ECO:0000313" key="2">
    <source>
        <dbReference type="Proteomes" id="UP000499080"/>
    </source>
</evidence>
<comment type="caution">
    <text evidence="1">The sequence shown here is derived from an EMBL/GenBank/DDBJ whole genome shotgun (WGS) entry which is preliminary data.</text>
</comment>
<reference evidence="1 2" key="1">
    <citation type="journal article" date="2019" name="Sci. Rep.">
        <title>Orb-weaving spider Araneus ventricosus genome elucidates the spidroin gene catalogue.</title>
        <authorList>
            <person name="Kono N."/>
            <person name="Nakamura H."/>
            <person name="Ohtoshi R."/>
            <person name="Moran D.A.P."/>
            <person name="Shinohara A."/>
            <person name="Yoshida Y."/>
            <person name="Fujiwara M."/>
            <person name="Mori M."/>
            <person name="Tomita M."/>
            <person name="Arakawa K."/>
        </authorList>
    </citation>
    <scope>NUCLEOTIDE SEQUENCE [LARGE SCALE GENOMIC DNA]</scope>
</reference>
<organism evidence="1 2">
    <name type="scientific">Araneus ventricosus</name>
    <name type="common">Orbweaver spider</name>
    <name type="synonym">Epeira ventricosa</name>
    <dbReference type="NCBI Taxonomy" id="182803"/>
    <lineage>
        <taxon>Eukaryota</taxon>
        <taxon>Metazoa</taxon>
        <taxon>Ecdysozoa</taxon>
        <taxon>Arthropoda</taxon>
        <taxon>Chelicerata</taxon>
        <taxon>Arachnida</taxon>
        <taxon>Araneae</taxon>
        <taxon>Araneomorphae</taxon>
        <taxon>Entelegynae</taxon>
        <taxon>Araneoidea</taxon>
        <taxon>Araneidae</taxon>
        <taxon>Araneus</taxon>
    </lineage>
</organism>